<keyword evidence="3" id="KW-0143">Chaperone</keyword>
<evidence type="ECO:0000256" key="2">
    <source>
        <dbReference type="ARBA" id="ARBA00019180"/>
    </source>
</evidence>
<accession>A0AB39ZI41</accession>
<dbReference type="InterPro" id="IPR016565">
    <property type="entry name" value="Proteasome_assmbl_chp_1"/>
</dbReference>
<dbReference type="GeneID" id="108014355"/>
<evidence type="ECO:0000256" key="3">
    <source>
        <dbReference type="ARBA" id="ARBA00023186"/>
    </source>
</evidence>
<evidence type="ECO:0000313" key="5">
    <source>
        <dbReference type="RefSeq" id="XP_016935929.3"/>
    </source>
</evidence>
<dbReference type="RefSeq" id="XP_016935929.3">
    <property type="nucleotide sequence ID" value="XM_017080440.4"/>
</dbReference>
<dbReference type="Proteomes" id="UP001652628">
    <property type="component" value="Chromosome 3"/>
</dbReference>
<sequence>MSCPGFGELNIPSSRAFWDDCDEDELENLKPVEKLQLKFDGEPAGEVAPVESELLVVIEGVNVTHFATSLLAKDSKRLCGIPAKTSSLHWSPSSKQLLAILEEDLTSSGEITELLLPYAKLAKKVVTLTLKPKVEFKSEDIQLYRDHIAIVRGVGVDQKDITELEAPNFIAGVAAGVASWRDQEELPVSSFVIYTDKLPLDATAAQPVIKLLQSVGVQSCSPNYVPPRKENSYLYM</sequence>
<protein>
    <recommendedName>
        <fullName evidence="2">Proteasome assembly chaperone 1</fullName>
    </recommendedName>
</protein>
<dbReference type="PANTHER" id="PTHR15069">
    <property type="entry name" value="PROTEASOME ASSEMBLY CHAPERONE 1"/>
    <property type="match status" value="1"/>
</dbReference>
<gene>
    <name evidence="5" type="primary">PSMG1</name>
</gene>
<organism evidence="4 5">
    <name type="scientific">Drosophila suzukii</name>
    <name type="common">Spotted-wing drosophila fruit fly</name>
    <dbReference type="NCBI Taxonomy" id="28584"/>
    <lineage>
        <taxon>Eukaryota</taxon>
        <taxon>Metazoa</taxon>
        <taxon>Ecdysozoa</taxon>
        <taxon>Arthropoda</taxon>
        <taxon>Hexapoda</taxon>
        <taxon>Insecta</taxon>
        <taxon>Pterygota</taxon>
        <taxon>Neoptera</taxon>
        <taxon>Endopterygota</taxon>
        <taxon>Diptera</taxon>
        <taxon>Brachycera</taxon>
        <taxon>Muscomorpha</taxon>
        <taxon>Ephydroidea</taxon>
        <taxon>Drosophilidae</taxon>
        <taxon>Drosophila</taxon>
        <taxon>Sophophora</taxon>
    </lineage>
</organism>
<dbReference type="GO" id="GO:0080129">
    <property type="term" value="P:proteasome core complex assembly"/>
    <property type="evidence" value="ECO:0007669"/>
    <property type="project" value="TreeGrafter"/>
</dbReference>
<dbReference type="PANTHER" id="PTHR15069:SF1">
    <property type="entry name" value="PROTEASOME ASSEMBLY CHAPERONE 1"/>
    <property type="match status" value="1"/>
</dbReference>
<comment type="similarity">
    <text evidence="1">Belongs to the PSMG1 family.</text>
</comment>
<dbReference type="GO" id="GO:0000502">
    <property type="term" value="C:proteasome complex"/>
    <property type="evidence" value="ECO:0007669"/>
    <property type="project" value="UniProtKB-KW"/>
</dbReference>
<evidence type="ECO:0000313" key="4">
    <source>
        <dbReference type="Proteomes" id="UP001652628"/>
    </source>
</evidence>
<evidence type="ECO:0000256" key="1">
    <source>
        <dbReference type="ARBA" id="ARBA00005261"/>
    </source>
</evidence>
<proteinExistence type="inferred from homology"/>
<dbReference type="GO" id="GO:0005783">
    <property type="term" value="C:endoplasmic reticulum"/>
    <property type="evidence" value="ECO:0007669"/>
    <property type="project" value="InterPro"/>
</dbReference>
<name>A0AB39ZI41_DROSZ</name>
<reference evidence="5" key="1">
    <citation type="submission" date="2025-08" db="UniProtKB">
        <authorList>
            <consortium name="RefSeq"/>
        </authorList>
    </citation>
    <scope>IDENTIFICATION</scope>
</reference>
<dbReference type="GO" id="GO:0070628">
    <property type="term" value="F:proteasome binding"/>
    <property type="evidence" value="ECO:0007669"/>
    <property type="project" value="TreeGrafter"/>
</dbReference>
<keyword evidence="4" id="KW-1185">Reference proteome</keyword>
<dbReference type="AlphaFoldDB" id="A0AB39ZI41"/>
<keyword evidence="5" id="KW-0647">Proteasome</keyword>